<dbReference type="AlphaFoldDB" id="A0AAE9XTG6"/>
<reference evidence="1" key="1">
    <citation type="submission" date="2023-01" db="EMBL/GenBank/DDBJ databases">
        <title>The genome sequence of Kordiimonadaceae bacterium 6D33.</title>
        <authorList>
            <person name="Liu Y."/>
        </authorList>
    </citation>
    <scope>NUCLEOTIDE SEQUENCE</scope>
    <source>
        <strain evidence="1">6D33</strain>
    </source>
</reference>
<dbReference type="PIRSF" id="PIRSF029730">
    <property type="entry name" value="UCP029730"/>
    <property type="match status" value="1"/>
</dbReference>
<dbReference type="Pfam" id="PF05013">
    <property type="entry name" value="FGase"/>
    <property type="match status" value="1"/>
</dbReference>
<dbReference type="InterPro" id="IPR007709">
    <property type="entry name" value="N-FG_amidohydro"/>
</dbReference>
<accession>A0AAE9XTG6</accession>
<organism evidence="1 2">
    <name type="scientific">Gimibacter soli</name>
    <dbReference type="NCBI Taxonomy" id="3024400"/>
    <lineage>
        <taxon>Bacteria</taxon>
        <taxon>Pseudomonadati</taxon>
        <taxon>Pseudomonadota</taxon>
        <taxon>Alphaproteobacteria</taxon>
        <taxon>Kordiimonadales</taxon>
        <taxon>Temperatibacteraceae</taxon>
        <taxon>Gimibacter</taxon>
    </lineage>
</organism>
<evidence type="ECO:0000313" key="1">
    <source>
        <dbReference type="EMBL" id="WCL53975.1"/>
    </source>
</evidence>
<dbReference type="Gene3D" id="3.40.630.40">
    <property type="entry name" value="Zn-dependent exopeptidases"/>
    <property type="match status" value="1"/>
</dbReference>
<proteinExistence type="predicted"/>
<dbReference type="RefSeq" id="WP_289503695.1">
    <property type="nucleotide sequence ID" value="NZ_CP116805.1"/>
</dbReference>
<evidence type="ECO:0000313" key="2">
    <source>
        <dbReference type="Proteomes" id="UP001217500"/>
    </source>
</evidence>
<name>A0AAE9XTG6_9PROT</name>
<dbReference type="EMBL" id="CP116805">
    <property type="protein sequence ID" value="WCL53975.1"/>
    <property type="molecule type" value="Genomic_DNA"/>
</dbReference>
<dbReference type="InterPro" id="IPR011227">
    <property type="entry name" value="UCP029730"/>
</dbReference>
<keyword evidence="2" id="KW-1185">Reference proteome</keyword>
<sequence>MQLTPISPEILNFDAKAPLVLLCDHASNAVPAEIGDLGVPAAAMQDHIAWDIGAEAVTRRMCEMMGVAGVIQKVSRLVIDVNRDTDQAGLIPEVSDKVPVPANQGLSDVARAARIDAYWRPFHAACESVIDAHQKAGINPLVVGIHSFTPAMNGAPRPWAIGFLWNRDPRLAQAMIGLCERETGLIVGDNEPYSGKALYYTMQRHGADRGLAQTTIEIRQDLMANEHEIDQWAALLADLLDECMTRPDLITPKVFP</sequence>
<protein>
    <submittedName>
        <fullName evidence="1">N-formylglutamate amidohydrolase</fullName>
    </submittedName>
</protein>
<dbReference type="KEGG" id="gso:PH603_15665"/>
<gene>
    <name evidence="1" type="ORF">PH603_15665</name>
</gene>
<dbReference type="Proteomes" id="UP001217500">
    <property type="component" value="Chromosome"/>
</dbReference>
<dbReference type="SUPFAM" id="SSF53187">
    <property type="entry name" value="Zn-dependent exopeptidases"/>
    <property type="match status" value="1"/>
</dbReference>